<reference evidence="3" key="1">
    <citation type="submission" date="2018-08" db="EMBL/GenBank/DDBJ databases">
        <authorList>
            <person name="Blom J."/>
        </authorList>
    </citation>
    <scope>NUCLEOTIDE SEQUENCE [LARGE SCALE GENOMIC DNA]</scope>
    <source>
        <strain evidence="3">CCOS 865</strain>
    </source>
</reference>
<protein>
    <recommendedName>
        <fullName evidence="1">DUF1543 domain-containing protein</fullName>
    </recommendedName>
</protein>
<evidence type="ECO:0000313" key="3">
    <source>
        <dbReference type="Proteomes" id="UP000263595"/>
    </source>
</evidence>
<sequence length="164" mass="18316">MLYVVMLGGRHPRASIEVHDVVFAQADALEHTYPQLRNAWFGSPKGLHIDSWLEVHGVEGYRVEFSQAAPQPGAMRLFFLNLGGYERNVFGEAHRYLLVAAADKAAAKQLGKKRMAANWLKPHTDAVLDIDDCLPIDLVAGRYVHLVEGEHQGIFQHSDYIVIG</sequence>
<organism evidence="2 3">
    <name type="scientific">Pseudomonas reidholzensis</name>
    <dbReference type="NCBI Taxonomy" id="1785162"/>
    <lineage>
        <taxon>Bacteria</taxon>
        <taxon>Pseudomonadati</taxon>
        <taxon>Pseudomonadota</taxon>
        <taxon>Gammaproteobacteria</taxon>
        <taxon>Pseudomonadales</taxon>
        <taxon>Pseudomonadaceae</taxon>
        <taxon>Pseudomonas</taxon>
    </lineage>
</organism>
<name>A0A383RV96_9PSED</name>
<dbReference type="InterPro" id="IPR011440">
    <property type="entry name" value="DUF1543"/>
</dbReference>
<dbReference type="Proteomes" id="UP000263595">
    <property type="component" value="Unassembled WGS sequence"/>
</dbReference>
<keyword evidence="3" id="KW-1185">Reference proteome</keyword>
<gene>
    <name evidence="2" type="ORF">CCOS865_02831</name>
</gene>
<dbReference type="RefSeq" id="WP_119141906.1">
    <property type="nucleotide sequence ID" value="NZ_CBCSFL010000007.1"/>
</dbReference>
<feature type="domain" description="DUF1543" evidence="1">
    <location>
        <begin position="15"/>
        <end position="64"/>
    </location>
</feature>
<dbReference type="Pfam" id="PF07566">
    <property type="entry name" value="DUF1543"/>
    <property type="match status" value="1"/>
</dbReference>
<dbReference type="AlphaFoldDB" id="A0A383RV96"/>
<evidence type="ECO:0000313" key="2">
    <source>
        <dbReference type="EMBL" id="SYX90564.1"/>
    </source>
</evidence>
<proteinExistence type="predicted"/>
<dbReference type="EMBL" id="UNOZ01000019">
    <property type="protein sequence ID" value="SYX90564.1"/>
    <property type="molecule type" value="Genomic_DNA"/>
</dbReference>
<dbReference type="OrthoDB" id="850243at2"/>
<evidence type="ECO:0000259" key="1">
    <source>
        <dbReference type="Pfam" id="PF07566"/>
    </source>
</evidence>
<dbReference type="Gene3D" id="3.10.20.10">
    <property type="match status" value="2"/>
</dbReference>
<accession>A0A383RV96</accession>